<evidence type="ECO:0000256" key="1">
    <source>
        <dbReference type="SAM" id="MobiDB-lite"/>
    </source>
</evidence>
<protein>
    <recommendedName>
        <fullName evidence="5">DUF4358 domain-containing protein</fullName>
    </recommendedName>
</protein>
<accession>A0A174ZIS5</accession>
<feature type="compositionally biased region" description="Low complexity" evidence="1">
    <location>
        <begin position="44"/>
        <end position="62"/>
    </location>
</feature>
<reference evidence="3 4" key="1">
    <citation type="submission" date="2015-09" db="EMBL/GenBank/DDBJ databases">
        <authorList>
            <consortium name="Pathogen Informatics"/>
        </authorList>
    </citation>
    <scope>NUCLEOTIDE SEQUENCE [LARGE SCALE GENOMIC DNA]</scope>
    <source>
        <strain evidence="3 4">2789STDY5834928</strain>
    </source>
</reference>
<feature type="signal peptide" evidence="2">
    <location>
        <begin position="1"/>
        <end position="27"/>
    </location>
</feature>
<evidence type="ECO:0000256" key="2">
    <source>
        <dbReference type="SAM" id="SignalP"/>
    </source>
</evidence>
<organism evidence="3 4">
    <name type="scientific">[Eubacterium] siraeum</name>
    <dbReference type="NCBI Taxonomy" id="39492"/>
    <lineage>
        <taxon>Bacteria</taxon>
        <taxon>Bacillati</taxon>
        <taxon>Bacillota</taxon>
        <taxon>Clostridia</taxon>
        <taxon>Eubacteriales</taxon>
        <taxon>Oscillospiraceae</taxon>
        <taxon>Oscillospiraceae incertae sedis</taxon>
    </lineage>
</organism>
<dbReference type="PROSITE" id="PS51257">
    <property type="entry name" value="PROKAR_LIPOPROTEIN"/>
    <property type="match status" value="1"/>
</dbReference>
<name>A0A174ZIS5_9FIRM</name>
<feature type="region of interest" description="Disordered" evidence="1">
    <location>
        <begin position="34"/>
        <end position="70"/>
    </location>
</feature>
<keyword evidence="2" id="KW-0732">Signal</keyword>
<evidence type="ECO:0000313" key="3">
    <source>
        <dbReference type="EMBL" id="CUQ87323.1"/>
    </source>
</evidence>
<evidence type="ECO:0000313" key="4">
    <source>
        <dbReference type="Proteomes" id="UP000095662"/>
    </source>
</evidence>
<dbReference type="AlphaFoldDB" id="A0A174ZIS5"/>
<dbReference type="EMBL" id="CZBY01000011">
    <property type="protein sequence ID" value="CUQ87323.1"/>
    <property type="molecule type" value="Genomic_DNA"/>
</dbReference>
<dbReference type="OrthoDB" id="1707145at2"/>
<evidence type="ECO:0008006" key="5">
    <source>
        <dbReference type="Google" id="ProtNLM"/>
    </source>
</evidence>
<sequence length="214" mass="23024">MNRKMKKYRYIISAVAAVAAVSVILSACTSGKESNASSAAPGLSTSAQESTGSSSGDISGSESNDKNSTLSAKGLRDAIAKAYGDNYLPDQAMDAEMIESEFGLTKDMYDEIVAEAPIISFHPDRLVAVKAKKGKESEVKRALEDALTVMKEQQIQYPVNVAKVNAGKVLEKDGYYCFMILGQTDDTSENDNDAAKFAEKQIDIGVKAFDNYFA</sequence>
<proteinExistence type="predicted"/>
<dbReference type="Proteomes" id="UP000095662">
    <property type="component" value="Unassembled WGS sequence"/>
</dbReference>
<gene>
    <name evidence="3" type="ORF">ERS852540_01473</name>
</gene>
<feature type="chain" id="PRO_5039164327" description="DUF4358 domain-containing protein" evidence="2">
    <location>
        <begin position="28"/>
        <end position="214"/>
    </location>
</feature>
<dbReference type="Pfam" id="PF14270">
    <property type="entry name" value="DUF4358"/>
    <property type="match status" value="1"/>
</dbReference>
<dbReference type="InterPro" id="IPR025648">
    <property type="entry name" value="DUF4358"/>
</dbReference>